<feature type="signal peptide" evidence="3">
    <location>
        <begin position="1"/>
        <end position="29"/>
    </location>
</feature>
<feature type="domain" description="M23ase beta-sheet core" evidence="4">
    <location>
        <begin position="272"/>
        <end position="370"/>
    </location>
</feature>
<evidence type="ECO:0000256" key="1">
    <source>
        <dbReference type="ARBA" id="ARBA00022729"/>
    </source>
</evidence>
<evidence type="ECO:0000313" key="6">
    <source>
        <dbReference type="Proteomes" id="UP000824139"/>
    </source>
</evidence>
<dbReference type="CDD" id="cd12797">
    <property type="entry name" value="M23_peptidase"/>
    <property type="match status" value="1"/>
</dbReference>
<evidence type="ECO:0000256" key="2">
    <source>
        <dbReference type="SAM" id="Coils"/>
    </source>
</evidence>
<feature type="coiled-coil region" evidence="2">
    <location>
        <begin position="66"/>
        <end position="107"/>
    </location>
</feature>
<dbReference type="InterPro" id="IPR011055">
    <property type="entry name" value="Dup_hybrid_motif"/>
</dbReference>
<sequence>MNLTKTFQNLFITILMVLICLATVTPQQACATSLDQKKRQTREKIKRIQLLEGLEKNKLYRNQQKLENTHSTLESSKAQYNALQNKLNRMEIELSKAQTDFNNSDAQLKSRIRQVFKNQRLGMFELILSAKDVNALLDVVYFERIIIKRDYNKMVELREKSQKLAKMKKDVEAQKLALASTIDDINSQQRSIKQAIAQNQSMINKLKTNKAYYQKAERELERQSENLQKMISKGYNNSTVKTASGGFMKPIAGRITSPFGWRTHPIFNSRTFHSGVDIGGPNGGSIRASNSGKVIYSGWYGGYGKVVIIDHGVVGGKPTTTLYAHMSTIKVSNGQTVTKGQVIGLEGTTGYSTGPHCHFEVRINGKPNNPLQFI</sequence>
<dbReference type="Gene3D" id="6.10.250.3150">
    <property type="match status" value="1"/>
</dbReference>
<keyword evidence="1 3" id="KW-0732">Signal</keyword>
<dbReference type="InterPro" id="IPR050570">
    <property type="entry name" value="Cell_wall_metabolism_enzyme"/>
</dbReference>
<dbReference type="PANTHER" id="PTHR21666">
    <property type="entry name" value="PEPTIDASE-RELATED"/>
    <property type="match status" value="1"/>
</dbReference>
<dbReference type="Gene3D" id="2.70.70.10">
    <property type="entry name" value="Glucose Permease (Domain IIA)"/>
    <property type="match status" value="1"/>
</dbReference>
<proteinExistence type="predicted"/>
<dbReference type="InterPro" id="IPR016047">
    <property type="entry name" value="M23ase_b-sheet_dom"/>
</dbReference>
<accession>A0A9D1FUZ5</accession>
<name>A0A9D1FUZ5_9BACT</name>
<dbReference type="PANTHER" id="PTHR21666:SF289">
    <property type="entry name" value="L-ALA--D-GLU ENDOPEPTIDASE"/>
    <property type="match status" value="1"/>
</dbReference>
<dbReference type="AlphaFoldDB" id="A0A9D1FUZ5"/>
<evidence type="ECO:0000259" key="4">
    <source>
        <dbReference type="Pfam" id="PF01551"/>
    </source>
</evidence>
<feature type="chain" id="PRO_5039094959" evidence="3">
    <location>
        <begin position="30"/>
        <end position="374"/>
    </location>
</feature>
<protein>
    <submittedName>
        <fullName evidence="5">Peptidoglycan DD-metalloendopeptidase family protein</fullName>
    </submittedName>
</protein>
<reference evidence="5" key="2">
    <citation type="journal article" date="2021" name="PeerJ">
        <title>Extensive microbial diversity within the chicken gut microbiome revealed by metagenomics and culture.</title>
        <authorList>
            <person name="Gilroy R."/>
            <person name="Ravi A."/>
            <person name="Getino M."/>
            <person name="Pursley I."/>
            <person name="Horton D.L."/>
            <person name="Alikhan N.F."/>
            <person name="Baker D."/>
            <person name="Gharbi K."/>
            <person name="Hall N."/>
            <person name="Watson M."/>
            <person name="Adriaenssens E.M."/>
            <person name="Foster-Nyarko E."/>
            <person name="Jarju S."/>
            <person name="Secka A."/>
            <person name="Antonio M."/>
            <person name="Oren A."/>
            <person name="Chaudhuri R.R."/>
            <person name="La Ragione R."/>
            <person name="Hildebrand F."/>
            <person name="Pallen M.J."/>
        </authorList>
    </citation>
    <scope>NUCLEOTIDE SEQUENCE</scope>
    <source>
        <strain evidence="5">CHK152-2994</strain>
    </source>
</reference>
<gene>
    <name evidence="5" type="ORF">IAD41_03070</name>
</gene>
<evidence type="ECO:0000256" key="3">
    <source>
        <dbReference type="SAM" id="SignalP"/>
    </source>
</evidence>
<dbReference type="Proteomes" id="UP000824139">
    <property type="component" value="Unassembled WGS sequence"/>
</dbReference>
<organism evidence="5 6">
    <name type="scientific">Candidatus Scatenecus faecavium</name>
    <dbReference type="NCBI Taxonomy" id="2840915"/>
    <lineage>
        <taxon>Bacteria</taxon>
        <taxon>Candidatus Scatenecus</taxon>
    </lineage>
</organism>
<keyword evidence="2" id="KW-0175">Coiled coil</keyword>
<dbReference type="SUPFAM" id="SSF51261">
    <property type="entry name" value="Duplicated hybrid motif"/>
    <property type="match status" value="1"/>
</dbReference>
<comment type="caution">
    <text evidence="5">The sequence shown here is derived from an EMBL/GenBank/DDBJ whole genome shotgun (WGS) entry which is preliminary data.</text>
</comment>
<feature type="coiled-coil region" evidence="2">
    <location>
        <begin position="203"/>
        <end position="233"/>
    </location>
</feature>
<dbReference type="GO" id="GO:0004222">
    <property type="term" value="F:metalloendopeptidase activity"/>
    <property type="evidence" value="ECO:0007669"/>
    <property type="project" value="TreeGrafter"/>
</dbReference>
<dbReference type="EMBL" id="DVJO01000067">
    <property type="protein sequence ID" value="HIS82572.1"/>
    <property type="molecule type" value="Genomic_DNA"/>
</dbReference>
<dbReference type="Pfam" id="PF01551">
    <property type="entry name" value="Peptidase_M23"/>
    <property type="match status" value="1"/>
</dbReference>
<evidence type="ECO:0000313" key="5">
    <source>
        <dbReference type="EMBL" id="HIS82572.1"/>
    </source>
</evidence>
<reference evidence="5" key="1">
    <citation type="submission" date="2020-10" db="EMBL/GenBank/DDBJ databases">
        <authorList>
            <person name="Gilroy R."/>
        </authorList>
    </citation>
    <scope>NUCLEOTIDE SEQUENCE</scope>
    <source>
        <strain evidence="5">CHK152-2994</strain>
    </source>
</reference>